<reference evidence="2 3" key="1">
    <citation type="submission" date="2018-04" db="EMBL/GenBank/DDBJ databases">
        <title>Polynucleobacter sp. UK-Long2-W17 genome.</title>
        <authorList>
            <person name="Hahn M.W."/>
        </authorList>
    </citation>
    <scope>NUCLEOTIDE SEQUENCE [LARGE SCALE GENOMIC DNA]</scope>
    <source>
        <strain evidence="2 3">UK-Long2-W17</strain>
    </source>
</reference>
<name>A0A6M9PNE9_9BURK</name>
<accession>A0A6M9PNE9</accession>
<feature type="signal peptide" evidence="1">
    <location>
        <begin position="1"/>
        <end position="18"/>
    </location>
</feature>
<sequence>MKWLFSVFAIVFLNAAVAQTMTPILIEADTGRESGVFSKSPVLQKAILLKPSAPSDTALLFYRGWSGIANIKTENDWKRNLNYLQNNTELFAQAGIALVVMDCPTDENSMAPGNTPLSCNDDFRSSIKHADDVKKIMALLKEKYGITKFYVMGHSYGTISSKWLAKNLGNDIQGSIHSAAMTHASPRNRSYGYSVESFDMTALKAPVLNVHHGDDQCVHTPYSTVRSYSKNNLITVRGGEGVGDVCGGTHLHSMGGREEVTSKAVIQWIKTGQVQSTIGE</sequence>
<dbReference type="RefSeq" id="WP_173961174.1">
    <property type="nucleotide sequence ID" value="NZ_CBCSCC010000001.1"/>
</dbReference>
<evidence type="ECO:0000256" key="1">
    <source>
        <dbReference type="SAM" id="SignalP"/>
    </source>
</evidence>
<dbReference type="Pfam" id="PF06028">
    <property type="entry name" value="DUF915"/>
    <property type="match status" value="1"/>
</dbReference>
<dbReference type="KEGG" id="pard:DN92_10445"/>
<evidence type="ECO:0000313" key="2">
    <source>
        <dbReference type="EMBL" id="QKM61412.1"/>
    </source>
</evidence>
<proteinExistence type="predicted"/>
<keyword evidence="3" id="KW-1185">Reference proteome</keyword>
<dbReference type="Proteomes" id="UP000501090">
    <property type="component" value="Chromosome"/>
</dbReference>
<dbReference type="EMBL" id="CP028940">
    <property type="protein sequence ID" value="QKM61412.1"/>
    <property type="molecule type" value="Genomic_DNA"/>
</dbReference>
<organism evidence="2 3">
    <name type="scientific">Polynucleobacter arcticus</name>
    <dbReference type="NCBI Taxonomy" id="1743165"/>
    <lineage>
        <taxon>Bacteria</taxon>
        <taxon>Pseudomonadati</taxon>
        <taxon>Pseudomonadota</taxon>
        <taxon>Betaproteobacteria</taxon>
        <taxon>Burkholderiales</taxon>
        <taxon>Burkholderiaceae</taxon>
        <taxon>Polynucleobacter</taxon>
    </lineage>
</organism>
<dbReference type="InterPro" id="IPR010315">
    <property type="entry name" value="DUF915_hydro-like"/>
</dbReference>
<gene>
    <name evidence="2" type="ORF">DN92_10445</name>
</gene>
<feature type="chain" id="PRO_5027038556" evidence="1">
    <location>
        <begin position="19"/>
        <end position="280"/>
    </location>
</feature>
<dbReference type="Gene3D" id="3.40.50.1820">
    <property type="entry name" value="alpha/beta hydrolase"/>
    <property type="match status" value="1"/>
</dbReference>
<dbReference type="InterPro" id="IPR029058">
    <property type="entry name" value="AB_hydrolase_fold"/>
</dbReference>
<evidence type="ECO:0000313" key="3">
    <source>
        <dbReference type="Proteomes" id="UP000501090"/>
    </source>
</evidence>
<keyword evidence="1" id="KW-0732">Signal</keyword>
<protein>
    <submittedName>
        <fullName evidence="2">Uncharacterized protein</fullName>
    </submittedName>
</protein>
<dbReference type="AlphaFoldDB" id="A0A6M9PNE9"/>
<dbReference type="SUPFAM" id="SSF53474">
    <property type="entry name" value="alpha/beta-Hydrolases"/>
    <property type="match status" value="1"/>
</dbReference>